<protein>
    <submittedName>
        <fullName evidence="2">Uncharacterized protein</fullName>
    </submittedName>
</protein>
<proteinExistence type="predicted"/>
<dbReference type="Proteomes" id="UP000694240">
    <property type="component" value="Chromosome 5"/>
</dbReference>
<reference evidence="2 3" key="1">
    <citation type="submission" date="2020-12" db="EMBL/GenBank/DDBJ databases">
        <title>Concerted genomic and epigenomic changes stabilize Arabidopsis allopolyploids.</title>
        <authorList>
            <person name="Chen Z."/>
        </authorList>
    </citation>
    <scope>NUCLEOTIDE SEQUENCE [LARGE SCALE GENOMIC DNA]</scope>
    <source>
        <strain evidence="2">Allo738</strain>
        <tissue evidence="2">Leaf</tissue>
    </source>
</reference>
<evidence type="ECO:0000256" key="1">
    <source>
        <dbReference type="SAM" id="MobiDB-lite"/>
    </source>
</evidence>
<sequence>MKLERRRLLNDNDPSLSPPLSTRLVGPTWWCERSQEAHSDRHIPWAPLLDSTIFGHNKPSLLLFVVVFP</sequence>
<feature type="compositionally biased region" description="Basic and acidic residues" evidence="1">
    <location>
        <begin position="1"/>
        <end position="10"/>
    </location>
</feature>
<keyword evidence="3" id="KW-1185">Reference proteome</keyword>
<gene>
    <name evidence="2" type="ORF">ISN45_At05g019260</name>
</gene>
<dbReference type="AlphaFoldDB" id="A0A8T2CTN0"/>
<evidence type="ECO:0000313" key="3">
    <source>
        <dbReference type="Proteomes" id="UP000694240"/>
    </source>
</evidence>
<name>A0A8T2CTN0_9BRAS</name>
<comment type="caution">
    <text evidence="2">The sequence shown here is derived from an EMBL/GenBank/DDBJ whole genome shotgun (WGS) entry which is preliminary data.</text>
</comment>
<dbReference type="EMBL" id="JAEFBK010000005">
    <property type="protein sequence ID" value="KAG7602905.1"/>
    <property type="molecule type" value="Genomic_DNA"/>
</dbReference>
<feature type="non-terminal residue" evidence="2">
    <location>
        <position position="69"/>
    </location>
</feature>
<organism evidence="2 3">
    <name type="scientific">Arabidopsis thaliana x Arabidopsis arenosa</name>
    <dbReference type="NCBI Taxonomy" id="1240361"/>
    <lineage>
        <taxon>Eukaryota</taxon>
        <taxon>Viridiplantae</taxon>
        <taxon>Streptophyta</taxon>
        <taxon>Embryophyta</taxon>
        <taxon>Tracheophyta</taxon>
        <taxon>Spermatophyta</taxon>
        <taxon>Magnoliopsida</taxon>
        <taxon>eudicotyledons</taxon>
        <taxon>Gunneridae</taxon>
        <taxon>Pentapetalae</taxon>
        <taxon>rosids</taxon>
        <taxon>malvids</taxon>
        <taxon>Brassicales</taxon>
        <taxon>Brassicaceae</taxon>
        <taxon>Camelineae</taxon>
        <taxon>Arabidopsis</taxon>
    </lineage>
</organism>
<feature type="region of interest" description="Disordered" evidence="1">
    <location>
        <begin position="1"/>
        <end position="20"/>
    </location>
</feature>
<accession>A0A8T2CTN0</accession>
<evidence type="ECO:0000313" key="2">
    <source>
        <dbReference type="EMBL" id="KAG7602905.1"/>
    </source>
</evidence>